<dbReference type="HOGENOM" id="CLU_1025682_0_0_11"/>
<dbReference type="eggNOG" id="COG2025">
    <property type="taxonomic scope" value="Bacteria"/>
</dbReference>
<name>D3FF40_CONWI</name>
<evidence type="ECO:0000259" key="1">
    <source>
        <dbReference type="Pfam" id="PF00766"/>
    </source>
</evidence>
<organism evidence="2 3">
    <name type="scientific">Conexibacter woesei (strain DSM 14684 / CCUG 47730 / CIP 108061 / JCM 11494 / NBRC 100937 / ID131577)</name>
    <dbReference type="NCBI Taxonomy" id="469383"/>
    <lineage>
        <taxon>Bacteria</taxon>
        <taxon>Bacillati</taxon>
        <taxon>Actinomycetota</taxon>
        <taxon>Thermoleophilia</taxon>
        <taxon>Solirubrobacterales</taxon>
        <taxon>Conexibacteraceae</taxon>
        <taxon>Conexibacter</taxon>
    </lineage>
</organism>
<dbReference type="Gene3D" id="3.40.50.1220">
    <property type="entry name" value="TPP-binding domain"/>
    <property type="match status" value="1"/>
</dbReference>
<dbReference type="OrthoDB" id="9770286at2"/>
<dbReference type="InterPro" id="IPR029035">
    <property type="entry name" value="DHS-like_NAD/FAD-binding_dom"/>
</dbReference>
<dbReference type="PANTHER" id="PTHR43153:SF1">
    <property type="entry name" value="ELECTRON TRANSFER FLAVOPROTEIN SUBUNIT ALPHA, MITOCHONDRIAL"/>
    <property type="match status" value="1"/>
</dbReference>
<evidence type="ECO:0000313" key="3">
    <source>
        <dbReference type="Proteomes" id="UP000008229"/>
    </source>
</evidence>
<dbReference type="EMBL" id="CP001854">
    <property type="protein sequence ID" value="ADB51757.1"/>
    <property type="molecule type" value="Genomic_DNA"/>
</dbReference>
<dbReference type="Pfam" id="PF00766">
    <property type="entry name" value="ETF_alpha"/>
    <property type="match status" value="1"/>
</dbReference>
<sequence length="271" mass="27558">MSATAQRAPYVIVAGDAAAAARIRAALPAELPDADVSVVGEAAEALRADRLTPGTVLLLDGAQPSRDLAGRLAIDAGARVAWAVESVEPEPEPDGRGVLVRRVVGGGDARLVERLPTGDRPLVLLTRTSAAPAQGDVPPGPDGLVPLTAARIVVAVGRGIGGAEQVPLFRALAQRLGAALGATRVVVDQGWLPFAHQVGQTGAVVAPDLYLAFGISGAVQHLVGMRDSGTLVVVTTDPGSDICQLADVVVEGDAVAVATALLRELETQGEQ</sequence>
<dbReference type="STRING" id="469383.Cwoe_3339"/>
<feature type="domain" description="Electron transfer flavoprotein alpha subunit C-terminal" evidence="1">
    <location>
        <begin position="147"/>
        <end position="226"/>
    </location>
</feature>
<dbReference type="RefSeq" id="WP_012934808.1">
    <property type="nucleotide sequence ID" value="NC_013739.1"/>
</dbReference>
<dbReference type="Proteomes" id="UP000008229">
    <property type="component" value="Chromosome"/>
</dbReference>
<reference evidence="2 3" key="1">
    <citation type="journal article" date="2010" name="Stand. Genomic Sci.">
        <title>Complete genome sequence of Conexibacter woesei type strain (ID131577).</title>
        <authorList>
            <person name="Pukall R."/>
            <person name="Lapidus A."/>
            <person name="Glavina Del Rio T."/>
            <person name="Copeland A."/>
            <person name="Tice H."/>
            <person name="Cheng J.-F."/>
            <person name="Lucas S."/>
            <person name="Chen F."/>
            <person name="Nolan M."/>
            <person name="Bruce D."/>
            <person name="Goodwin L."/>
            <person name="Pitluck S."/>
            <person name="Mavromatis K."/>
            <person name="Ivanova N."/>
            <person name="Ovchinnikova G."/>
            <person name="Pati A."/>
            <person name="Chen A."/>
            <person name="Palaniappan K."/>
            <person name="Land M."/>
            <person name="Hauser L."/>
            <person name="Chang Y.-J."/>
            <person name="Jeffries C.D."/>
            <person name="Chain P."/>
            <person name="Meincke L."/>
            <person name="Sims D."/>
            <person name="Brettin T."/>
            <person name="Detter J.C."/>
            <person name="Rohde M."/>
            <person name="Goeker M."/>
            <person name="Bristow J."/>
            <person name="Eisen J.A."/>
            <person name="Markowitz V."/>
            <person name="Kyrpides N.C."/>
            <person name="Klenk H.-P."/>
            <person name="Hugenholtz P."/>
        </authorList>
    </citation>
    <scope>NUCLEOTIDE SEQUENCE [LARGE SCALE GENOMIC DNA]</scope>
    <source>
        <strain evidence="3">DSM 14684 / CIP 108061 / JCM 11494 / NBRC 100937 / ID131577</strain>
    </source>
</reference>
<dbReference type="KEGG" id="cwo:Cwoe_3339"/>
<dbReference type="SUPFAM" id="SSF52467">
    <property type="entry name" value="DHS-like NAD/FAD-binding domain"/>
    <property type="match status" value="1"/>
</dbReference>
<dbReference type="GO" id="GO:0050660">
    <property type="term" value="F:flavin adenine dinucleotide binding"/>
    <property type="evidence" value="ECO:0007669"/>
    <property type="project" value="InterPro"/>
</dbReference>
<protein>
    <submittedName>
        <fullName evidence="2">Electron transfer flavoprotein alpha subunit</fullName>
    </submittedName>
</protein>
<accession>D3FF40</accession>
<dbReference type="AlphaFoldDB" id="D3FF40"/>
<dbReference type="InterPro" id="IPR014731">
    <property type="entry name" value="ETF_asu_C"/>
</dbReference>
<dbReference type="GO" id="GO:0033539">
    <property type="term" value="P:fatty acid beta-oxidation using acyl-CoA dehydrogenase"/>
    <property type="evidence" value="ECO:0007669"/>
    <property type="project" value="TreeGrafter"/>
</dbReference>
<proteinExistence type="predicted"/>
<reference evidence="3" key="2">
    <citation type="submission" date="2010-01" db="EMBL/GenBank/DDBJ databases">
        <title>The complete genome of Conexibacter woesei DSM 14684.</title>
        <authorList>
            <consortium name="US DOE Joint Genome Institute (JGI-PGF)"/>
            <person name="Lucas S."/>
            <person name="Copeland A."/>
            <person name="Lapidus A."/>
            <person name="Glavina del Rio T."/>
            <person name="Dalin E."/>
            <person name="Tice H."/>
            <person name="Bruce D."/>
            <person name="Goodwin L."/>
            <person name="Pitluck S."/>
            <person name="Kyrpides N."/>
            <person name="Mavromatis K."/>
            <person name="Ivanova N."/>
            <person name="Mikhailova N."/>
            <person name="Chertkov O."/>
            <person name="Brettin T."/>
            <person name="Detter J.C."/>
            <person name="Han C."/>
            <person name="Larimer F."/>
            <person name="Land M."/>
            <person name="Hauser L."/>
            <person name="Markowitz V."/>
            <person name="Cheng J.-F."/>
            <person name="Hugenholtz P."/>
            <person name="Woyke T."/>
            <person name="Wu D."/>
            <person name="Pukall R."/>
            <person name="Steenblock K."/>
            <person name="Schneider S."/>
            <person name="Klenk H.-P."/>
            <person name="Eisen J.A."/>
        </authorList>
    </citation>
    <scope>NUCLEOTIDE SEQUENCE [LARGE SCALE GENOMIC DNA]</scope>
    <source>
        <strain evidence="3">DSM 14684 / CIP 108061 / JCM 11494 / NBRC 100937 / ID131577</strain>
    </source>
</reference>
<dbReference type="PANTHER" id="PTHR43153">
    <property type="entry name" value="ELECTRON TRANSFER FLAVOPROTEIN ALPHA"/>
    <property type="match status" value="1"/>
</dbReference>
<keyword evidence="3" id="KW-1185">Reference proteome</keyword>
<gene>
    <name evidence="2" type="ordered locus">Cwoe_3339</name>
</gene>
<evidence type="ECO:0000313" key="2">
    <source>
        <dbReference type="EMBL" id="ADB51757.1"/>
    </source>
</evidence>
<dbReference type="GO" id="GO:0009055">
    <property type="term" value="F:electron transfer activity"/>
    <property type="evidence" value="ECO:0007669"/>
    <property type="project" value="InterPro"/>
</dbReference>
<dbReference type="InterPro" id="IPR001308">
    <property type="entry name" value="ETF_a/FixB"/>
</dbReference>